<name>A0A2T2WFZ1_9FIRM</name>
<sequence>MNSHLAIRGLLAASLLISPLIVGQPVADARAIASRQRVQSINLEIASYLANHTKMSPLVAQTLPSVNTSVPLYLTAHVSASQSHYAIQYWETSVPLAINQAFSTAAGSPNTEVLSLSGQAYRTHGLAVDALPASLGAWYRVPTGPSRQVELISGFDASYYPNNQVLTWHEGDWTIDVSQGSLANDLSEGHEIVRVLDQWALPPFPGILTAAPAQSVPSSPAPRGDVYNLAFADGQAVYQISPFYNDGVRAVDALKAPDGLFSPLDLVRAANSLVPTTSFYNPGVSQIRASATPATIYAGMDALISGQLLNQYGQAVAHSAFSLTGLPLAPHYLNGVTSSMGKFSVPVLFPRAGIYIIGAGHGLVGQDLTIDVKPAPVTLPSIVQNALSTIASRTTVPVSGPTLLPTPTRGYVTAVAQAVPSTYVVFLINTKKPLSVNSPLINSNLEPHPNMAQFSTARLTAVQPPPGSPHYLQYLARYNSLFATHLGRASRTVDLSSTVQASWYSSSKTQALEWNEGDWTIQVQGSSLAQAIHTASPLVTYFNHYLLPPYPGIVTVRLDGRSPNATTQIDWMNGHLLSIISDSSASALNPFNAVAMATHWTTLGSE</sequence>
<dbReference type="EMBL" id="PXYV01000041">
    <property type="protein sequence ID" value="PSR21143.1"/>
    <property type="molecule type" value="Genomic_DNA"/>
</dbReference>
<dbReference type="AlphaFoldDB" id="A0A2T2WFZ1"/>
<dbReference type="Proteomes" id="UP000241848">
    <property type="component" value="Unassembled WGS sequence"/>
</dbReference>
<gene>
    <name evidence="1" type="ORF">C7B45_12005</name>
</gene>
<protein>
    <submittedName>
        <fullName evidence="1">Uncharacterized protein</fullName>
    </submittedName>
</protein>
<proteinExistence type="predicted"/>
<evidence type="ECO:0000313" key="2">
    <source>
        <dbReference type="Proteomes" id="UP000241848"/>
    </source>
</evidence>
<accession>A0A2T2WFZ1</accession>
<comment type="caution">
    <text evidence="1">The sequence shown here is derived from an EMBL/GenBank/DDBJ whole genome shotgun (WGS) entry which is preliminary data.</text>
</comment>
<evidence type="ECO:0000313" key="1">
    <source>
        <dbReference type="EMBL" id="PSR21143.1"/>
    </source>
</evidence>
<reference evidence="1 2" key="1">
    <citation type="journal article" date="2014" name="BMC Genomics">
        <title>Comparison of environmental and isolate Sulfobacillus genomes reveals diverse carbon, sulfur, nitrogen, and hydrogen metabolisms.</title>
        <authorList>
            <person name="Justice N.B."/>
            <person name="Norman A."/>
            <person name="Brown C.T."/>
            <person name="Singh A."/>
            <person name="Thomas B.C."/>
            <person name="Banfield J.F."/>
        </authorList>
    </citation>
    <scope>NUCLEOTIDE SEQUENCE [LARGE SCALE GENOMIC DNA]</scope>
    <source>
        <strain evidence="1">AMDSBA3</strain>
    </source>
</reference>
<organism evidence="1 2">
    <name type="scientific">Sulfobacillus acidophilus</name>
    <dbReference type="NCBI Taxonomy" id="53633"/>
    <lineage>
        <taxon>Bacteria</taxon>
        <taxon>Bacillati</taxon>
        <taxon>Bacillota</taxon>
        <taxon>Clostridia</taxon>
        <taxon>Eubacteriales</taxon>
        <taxon>Clostridiales Family XVII. Incertae Sedis</taxon>
        <taxon>Sulfobacillus</taxon>
    </lineage>
</organism>